<organism evidence="1 2">
    <name type="scientific">Micromonospora pisi</name>
    <dbReference type="NCBI Taxonomy" id="589240"/>
    <lineage>
        <taxon>Bacteria</taxon>
        <taxon>Bacillati</taxon>
        <taxon>Actinomycetota</taxon>
        <taxon>Actinomycetes</taxon>
        <taxon>Micromonosporales</taxon>
        <taxon>Micromonosporaceae</taxon>
        <taxon>Micromonospora</taxon>
    </lineage>
</organism>
<dbReference type="SUPFAM" id="SSF54909">
    <property type="entry name" value="Dimeric alpha+beta barrel"/>
    <property type="match status" value="1"/>
</dbReference>
<sequence>MDRLLIVGRMAPGPENGVGPGAEERIAQIFAESDQTELPAITGARHRSLYCLGDLYLHLVELDGTGAAGLPAAAAHPLFVQLNQRLSSCTTPYLSTWRSPRDAMARCFYTWDATVPVQRSGQ</sequence>
<reference evidence="1 2" key="1">
    <citation type="submission" date="2018-10" db="EMBL/GenBank/DDBJ databases">
        <title>Sequencing the genomes of 1000 actinobacteria strains.</title>
        <authorList>
            <person name="Klenk H.-P."/>
        </authorList>
    </citation>
    <scope>NUCLEOTIDE SEQUENCE [LARGE SCALE GENOMIC DNA]</scope>
    <source>
        <strain evidence="1 2">DSM 45175</strain>
    </source>
</reference>
<dbReference type="Gene3D" id="3.30.70.1090">
    <property type="entry name" value="Dimeric alpha+beta barrel"/>
    <property type="match status" value="1"/>
</dbReference>
<name>A0A495JK72_9ACTN</name>
<dbReference type="InterPro" id="IPR011008">
    <property type="entry name" value="Dimeric_a/b-barrel"/>
</dbReference>
<protein>
    <submittedName>
        <fullName evidence="1">Cyclase</fullName>
    </submittedName>
</protein>
<dbReference type="InterPro" id="IPR038474">
    <property type="entry name" value="Polyketide_synth_cyclase_sf"/>
</dbReference>
<gene>
    <name evidence="1" type="ORF">BDK92_3808</name>
</gene>
<dbReference type="InterPro" id="IPR006765">
    <property type="entry name" value="Polyketide_synth_cyclase"/>
</dbReference>
<dbReference type="Proteomes" id="UP000277671">
    <property type="component" value="Unassembled WGS sequence"/>
</dbReference>
<dbReference type="OrthoDB" id="4147507at2"/>
<evidence type="ECO:0000313" key="2">
    <source>
        <dbReference type="Proteomes" id="UP000277671"/>
    </source>
</evidence>
<dbReference type="GO" id="GO:0030639">
    <property type="term" value="P:polyketide biosynthetic process"/>
    <property type="evidence" value="ECO:0007669"/>
    <property type="project" value="InterPro"/>
</dbReference>
<comment type="caution">
    <text evidence="1">The sequence shown here is derived from an EMBL/GenBank/DDBJ whole genome shotgun (WGS) entry which is preliminary data.</text>
</comment>
<dbReference type="RefSeq" id="WP_121157898.1">
    <property type="nucleotide sequence ID" value="NZ_RBKT01000001.1"/>
</dbReference>
<keyword evidence="2" id="KW-1185">Reference proteome</keyword>
<evidence type="ECO:0000313" key="1">
    <source>
        <dbReference type="EMBL" id="RKR89460.1"/>
    </source>
</evidence>
<proteinExistence type="predicted"/>
<dbReference type="EMBL" id="RBKT01000001">
    <property type="protein sequence ID" value="RKR89460.1"/>
    <property type="molecule type" value="Genomic_DNA"/>
</dbReference>
<dbReference type="Pfam" id="PF04673">
    <property type="entry name" value="Cyclase_polyket"/>
    <property type="match status" value="1"/>
</dbReference>
<accession>A0A495JK72</accession>
<dbReference type="AlphaFoldDB" id="A0A495JK72"/>